<dbReference type="Proteomes" id="UP000658613">
    <property type="component" value="Unassembled WGS sequence"/>
</dbReference>
<dbReference type="AlphaFoldDB" id="A0A931DU00"/>
<keyword evidence="2" id="KW-1185">Reference proteome</keyword>
<reference evidence="1" key="1">
    <citation type="submission" date="2020-11" db="EMBL/GenBank/DDBJ databases">
        <title>Sequencing the genomes of 1000 actinobacteria strains.</title>
        <authorList>
            <person name="Klenk H.-P."/>
        </authorList>
    </citation>
    <scope>NUCLEOTIDE SEQUENCE</scope>
    <source>
        <strain evidence="1">DSM 45632</strain>
    </source>
</reference>
<protein>
    <submittedName>
        <fullName evidence="1">Uncharacterized protein</fullName>
    </submittedName>
</protein>
<evidence type="ECO:0000313" key="2">
    <source>
        <dbReference type="Proteomes" id="UP000658613"/>
    </source>
</evidence>
<accession>A0A931DU00</accession>
<organism evidence="1 2">
    <name type="scientific">Corynebacterium aquatimens</name>
    <dbReference type="NCBI Taxonomy" id="1190508"/>
    <lineage>
        <taxon>Bacteria</taxon>
        <taxon>Bacillati</taxon>
        <taxon>Actinomycetota</taxon>
        <taxon>Actinomycetes</taxon>
        <taxon>Mycobacteriales</taxon>
        <taxon>Corynebacteriaceae</taxon>
        <taxon>Corynebacterium</taxon>
    </lineage>
</organism>
<dbReference type="EMBL" id="JADOUE010000001">
    <property type="protein sequence ID" value="MBG6121434.1"/>
    <property type="molecule type" value="Genomic_DNA"/>
</dbReference>
<gene>
    <name evidence="1" type="ORF">IW254_000403</name>
</gene>
<name>A0A931DU00_9CORY</name>
<evidence type="ECO:0000313" key="1">
    <source>
        <dbReference type="EMBL" id="MBG6121434.1"/>
    </source>
</evidence>
<proteinExistence type="predicted"/>
<comment type="caution">
    <text evidence="1">The sequence shown here is derived from an EMBL/GenBank/DDBJ whole genome shotgun (WGS) entry which is preliminary data.</text>
</comment>
<sequence length="43" mass="4766">MGMTMPVPIPVSGPTTSPLASRRVIVFSHGHYSMTLWLLMTTY</sequence>